<keyword evidence="4 5" id="KW-0472">Membrane</keyword>
<dbReference type="EMBL" id="LXMD01000013">
    <property type="protein sequence ID" value="OCG75417.1"/>
    <property type="molecule type" value="Genomic_DNA"/>
</dbReference>
<evidence type="ECO:0000313" key="8">
    <source>
        <dbReference type="Proteomes" id="UP000093355"/>
    </source>
</evidence>
<dbReference type="InterPro" id="IPR020846">
    <property type="entry name" value="MFS_dom"/>
</dbReference>
<feature type="transmembrane region" description="Helical" evidence="5">
    <location>
        <begin position="275"/>
        <end position="296"/>
    </location>
</feature>
<name>A0A1B9NFN9_9MICO</name>
<keyword evidence="2 5" id="KW-0812">Transmembrane</keyword>
<feature type="transmembrane region" description="Helical" evidence="5">
    <location>
        <begin position="237"/>
        <end position="255"/>
    </location>
</feature>
<keyword evidence="3 5" id="KW-1133">Transmembrane helix</keyword>
<evidence type="ECO:0000313" key="7">
    <source>
        <dbReference type="EMBL" id="OCG75417.1"/>
    </source>
</evidence>
<dbReference type="Gene3D" id="1.20.1250.20">
    <property type="entry name" value="MFS general substrate transporter like domains"/>
    <property type="match status" value="1"/>
</dbReference>
<dbReference type="STRING" id="904291.A7J15_02815"/>
<dbReference type="GO" id="GO:0022857">
    <property type="term" value="F:transmembrane transporter activity"/>
    <property type="evidence" value="ECO:0007669"/>
    <property type="project" value="InterPro"/>
</dbReference>
<evidence type="ECO:0000256" key="4">
    <source>
        <dbReference type="ARBA" id="ARBA00023136"/>
    </source>
</evidence>
<dbReference type="GO" id="GO:0005886">
    <property type="term" value="C:plasma membrane"/>
    <property type="evidence" value="ECO:0007669"/>
    <property type="project" value="UniProtKB-SubCell"/>
</dbReference>
<feature type="transmembrane region" description="Helical" evidence="5">
    <location>
        <begin position="139"/>
        <end position="159"/>
    </location>
</feature>
<feature type="transmembrane region" description="Helical" evidence="5">
    <location>
        <begin position="81"/>
        <end position="99"/>
    </location>
</feature>
<dbReference type="RefSeq" id="WP_067024317.1">
    <property type="nucleotide sequence ID" value="NZ_CP038256.1"/>
</dbReference>
<organism evidence="7 8">
    <name type="scientific">Microbacterium sediminis</name>
    <dbReference type="NCBI Taxonomy" id="904291"/>
    <lineage>
        <taxon>Bacteria</taxon>
        <taxon>Bacillati</taxon>
        <taxon>Actinomycetota</taxon>
        <taxon>Actinomycetes</taxon>
        <taxon>Micrococcales</taxon>
        <taxon>Microbacteriaceae</taxon>
        <taxon>Microbacterium</taxon>
    </lineage>
</organism>
<protein>
    <recommendedName>
        <fullName evidence="6">Major facilitator superfamily (MFS) profile domain-containing protein</fullName>
    </recommendedName>
</protein>
<evidence type="ECO:0000256" key="1">
    <source>
        <dbReference type="ARBA" id="ARBA00004651"/>
    </source>
</evidence>
<dbReference type="PANTHER" id="PTHR23523:SF2">
    <property type="entry name" value="2-NITROIMIDAZOLE TRANSPORTER"/>
    <property type="match status" value="1"/>
</dbReference>
<comment type="caution">
    <text evidence="7">The sequence shown here is derived from an EMBL/GenBank/DDBJ whole genome shotgun (WGS) entry which is preliminary data.</text>
</comment>
<dbReference type="InterPro" id="IPR052524">
    <property type="entry name" value="MFS_Cyanate_Porter"/>
</dbReference>
<dbReference type="AlphaFoldDB" id="A0A1B9NFN9"/>
<dbReference type="Proteomes" id="UP000093355">
    <property type="component" value="Unassembled WGS sequence"/>
</dbReference>
<feature type="transmembrane region" description="Helical" evidence="5">
    <location>
        <begin position="303"/>
        <end position="322"/>
    </location>
</feature>
<dbReference type="PANTHER" id="PTHR23523">
    <property type="match status" value="1"/>
</dbReference>
<sequence length="418" mass="42339">MSAPVSAARRAFPWLVVAGVLVAALSLRAPVLAVSPVLRDIEHDLGLDAAGASLIMTSAVLMFAVVTPAAALVIRRAGPELALLVCLAGVIAGTLVRSAPVYGWMIAGMIVTGAAITIGNVVIPVIIRRDVPERHVATVTAAYTAMLNVGSLFATLGTAPLAEAIGWPVALLSWSVLSIVGVALWAVHLGRDRAAGATWGERYSGETGATGAAAEAVAMTGPVPVLTGRGRALRHPAVWLLTATFACQSAAYYVLSTWLPAMATDLIGVDTTTAGALASIFQGGAIVGAFVVPVLARYLPLMVPAVVVSACWIAVSAGLLVAPQLLALWAAIGSVAHAGGFVVIFTVLMRVARTDAEAATGSALVQGLAYVFGTVGAPVAGALHDATGGWAASLSFSLALGIGFAAFLICAVIGSQRR</sequence>
<accession>A0A1B9NFN9</accession>
<feature type="transmembrane region" description="Helical" evidence="5">
    <location>
        <begin position="328"/>
        <end position="351"/>
    </location>
</feature>
<evidence type="ECO:0000256" key="3">
    <source>
        <dbReference type="ARBA" id="ARBA00022989"/>
    </source>
</evidence>
<feature type="transmembrane region" description="Helical" evidence="5">
    <location>
        <begin position="363"/>
        <end position="384"/>
    </location>
</feature>
<comment type="subcellular location">
    <subcellularLocation>
        <location evidence="1">Cell membrane</location>
        <topology evidence="1">Multi-pass membrane protein</topology>
    </subcellularLocation>
</comment>
<dbReference type="PROSITE" id="PS50850">
    <property type="entry name" value="MFS"/>
    <property type="match status" value="1"/>
</dbReference>
<evidence type="ECO:0000256" key="2">
    <source>
        <dbReference type="ARBA" id="ARBA00022692"/>
    </source>
</evidence>
<dbReference type="InterPro" id="IPR036259">
    <property type="entry name" value="MFS_trans_sf"/>
</dbReference>
<feature type="transmembrane region" description="Helical" evidence="5">
    <location>
        <begin position="49"/>
        <end position="74"/>
    </location>
</feature>
<feature type="domain" description="Major facilitator superfamily (MFS) profile" evidence="6">
    <location>
        <begin position="12"/>
        <end position="418"/>
    </location>
</feature>
<keyword evidence="8" id="KW-1185">Reference proteome</keyword>
<dbReference type="InterPro" id="IPR011701">
    <property type="entry name" value="MFS"/>
</dbReference>
<feature type="transmembrane region" description="Helical" evidence="5">
    <location>
        <begin position="165"/>
        <end position="187"/>
    </location>
</feature>
<evidence type="ECO:0000256" key="5">
    <source>
        <dbReference type="SAM" id="Phobius"/>
    </source>
</evidence>
<proteinExistence type="predicted"/>
<feature type="transmembrane region" description="Helical" evidence="5">
    <location>
        <begin position="390"/>
        <end position="414"/>
    </location>
</feature>
<reference evidence="7 8" key="1">
    <citation type="submission" date="2016-05" db="EMBL/GenBank/DDBJ databases">
        <authorList>
            <person name="Lavstsen T."/>
            <person name="Jespersen J.S."/>
        </authorList>
    </citation>
    <scope>NUCLEOTIDE SEQUENCE [LARGE SCALE GENOMIC DNA]</scope>
    <source>
        <strain evidence="7 8">YLB-01</strain>
    </source>
</reference>
<feature type="transmembrane region" description="Helical" evidence="5">
    <location>
        <begin position="105"/>
        <end position="127"/>
    </location>
</feature>
<dbReference type="SUPFAM" id="SSF103473">
    <property type="entry name" value="MFS general substrate transporter"/>
    <property type="match status" value="1"/>
</dbReference>
<evidence type="ECO:0000259" key="6">
    <source>
        <dbReference type="PROSITE" id="PS50850"/>
    </source>
</evidence>
<dbReference type="Pfam" id="PF07690">
    <property type="entry name" value="MFS_1"/>
    <property type="match status" value="1"/>
</dbReference>
<gene>
    <name evidence="7" type="ORF">A7J15_02815</name>
</gene>